<evidence type="ECO:0000256" key="1">
    <source>
        <dbReference type="SAM" id="MobiDB-lite"/>
    </source>
</evidence>
<reference evidence="2 3" key="1">
    <citation type="submission" date="2021-01" db="EMBL/GenBank/DDBJ databases">
        <title>Whole genome shotgun sequence of Actinoplanes humidus NBRC 14915.</title>
        <authorList>
            <person name="Komaki H."/>
            <person name="Tamura T."/>
        </authorList>
    </citation>
    <scope>NUCLEOTIDE SEQUENCE [LARGE SCALE GENOMIC DNA]</scope>
    <source>
        <strain evidence="2 3">NBRC 14915</strain>
    </source>
</reference>
<accession>A0ABQ3ZNC7</accession>
<feature type="region of interest" description="Disordered" evidence="1">
    <location>
        <begin position="1"/>
        <end position="94"/>
    </location>
</feature>
<name>A0ABQ3ZNC7_9ACTN</name>
<evidence type="ECO:0000313" key="2">
    <source>
        <dbReference type="EMBL" id="GIE20085.1"/>
    </source>
</evidence>
<comment type="caution">
    <text evidence="2">The sequence shown here is derived from an EMBL/GenBank/DDBJ whole genome shotgun (WGS) entry which is preliminary data.</text>
</comment>
<proteinExistence type="predicted"/>
<protein>
    <submittedName>
        <fullName evidence="2">Uncharacterized protein</fullName>
    </submittedName>
</protein>
<sequence length="94" mass="9974">MLARENRLTVPNDSPPRPVPASGATDEIGVTDEAGATGGAEDQQTGTLTALPPLHQPAVPTPGQAWHEKIHSVRAATDLGDGRYRTRRVRGRNS</sequence>
<gene>
    <name evidence="2" type="ORF">Ahu01nite_031870</name>
</gene>
<keyword evidence="3" id="KW-1185">Reference proteome</keyword>
<evidence type="ECO:0000313" key="3">
    <source>
        <dbReference type="Proteomes" id="UP000603200"/>
    </source>
</evidence>
<feature type="compositionally biased region" description="Basic residues" evidence="1">
    <location>
        <begin position="85"/>
        <end position="94"/>
    </location>
</feature>
<dbReference type="EMBL" id="BOMN01000037">
    <property type="protein sequence ID" value="GIE20085.1"/>
    <property type="molecule type" value="Genomic_DNA"/>
</dbReference>
<organism evidence="2 3">
    <name type="scientific">Winogradskya humida</name>
    <dbReference type="NCBI Taxonomy" id="113566"/>
    <lineage>
        <taxon>Bacteria</taxon>
        <taxon>Bacillati</taxon>
        <taxon>Actinomycetota</taxon>
        <taxon>Actinomycetes</taxon>
        <taxon>Micromonosporales</taxon>
        <taxon>Micromonosporaceae</taxon>
        <taxon>Winogradskya</taxon>
    </lineage>
</organism>
<dbReference type="Proteomes" id="UP000603200">
    <property type="component" value="Unassembled WGS sequence"/>
</dbReference>